<reference evidence="4" key="1">
    <citation type="submission" date="2020-04" db="EMBL/GenBank/DDBJ databases">
        <authorList>
            <person name="Chiriac C."/>
            <person name="Salcher M."/>
            <person name="Ghai R."/>
            <person name="Kavagutti S V."/>
        </authorList>
    </citation>
    <scope>NUCLEOTIDE SEQUENCE</scope>
</reference>
<evidence type="ECO:0000313" key="4">
    <source>
        <dbReference type="EMBL" id="CAB4139522.1"/>
    </source>
</evidence>
<dbReference type="Pfam" id="PF12708">
    <property type="entry name" value="Pect-lyase_RHGA_epim"/>
    <property type="match status" value="1"/>
</dbReference>
<gene>
    <name evidence="4" type="ORF">UFOVP337_52</name>
</gene>
<protein>
    <submittedName>
        <fullName evidence="4">Pectate lyase superfamily protein</fullName>
    </submittedName>
</protein>
<name>A0A6J5M026_9CAUD</name>
<dbReference type="InterPro" id="IPR011050">
    <property type="entry name" value="Pectin_lyase_fold/virulence"/>
</dbReference>
<accession>A0A6J5M026</accession>
<dbReference type="GO" id="GO:0051701">
    <property type="term" value="P:biological process involved in interaction with host"/>
    <property type="evidence" value="ECO:0007669"/>
    <property type="project" value="UniProtKB-ARBA"/>
</dbReference>
<evidence type="ECO:0000256" key="1">
    <source>
        <dbReference type="ARBA" id="ARBA00004328"/>
    </source>
</evidence>
<evidence type="ECO:0000256" key="2">
    <source>
        <dbReference type="ARBA" id="ARBA00022844"/>
    </source>
</evidence>
<dbReference type="GO" id="GO:0016829">
    <property type="term" value="F:lyase activity"/>
    <property type="evidence" value="ECO:0007669"/>
    <property type="project" value="UniProtKB-KW"/>
</dbReference>
<organism evidence="4">
    <name type="scientific">uncultured Caudovirales phage</name>
    <dbReference type="NCBI Taxonomy" id="2100421"/>
    <lineage>
        <taxon>Viruses</taxon>
        <taxon>Duplodnaviria</taxon>
        <taxon>Heunggongvirae</taxon>
        <taxon>Uroviricota</taxon>
        <taxon>Caudoviricetes</taxon>
        <taxon>Peduoviridae</taxon>
        <taxon>Maltschvirus</taxon>
        <taxon>Maltschvirus maltsch</taxon>
    </lineage>
</organism>
<dbReference type="InterPro" id="IPR012334">
    <property type="entry name" value="Pectin_lyas_fold"/>
</dbReference>
<dbReference type="InterPro" id="IPR024535">
    <property type="entry name" value="RHGA/B-epi-like_pectate_lyase"/>
</dbReference>
<comment type="subcellular location">
    <subcellularLocation>
        <location evidence="1">Virion</location>
    </subcellularLocation>
</comment>
<dbReference type="EMBL" id="LR796354">
    <property type="protein sequence ID" value="CAB4139522.1"/>
    <property type="molecule type" value="Genomic_DNA"/>
</dbReference>
<keyword evidence="2" id="KW-0946">Virion</keyword>
<proteinExistence type="predicted"/>
<evidence type="ECO:0000259" key="3">
    <source>
        <dbReference type="Pfam" id="PF12708"/>
    </source>
</evidence>
<feature type="domain" description="Rhamnogalacturonase A/B/Epimerase-like pectate lyase" evidence="3">
    <location>
        <begin position="16"/>
        <end position="103"/>
    </location>
</feature>
<dbReference type="GO" id="GO:0019058">
    <property type="term" value="P:viral life cycle"/>
    <property type="evidence" value="ECO:0007669"/>
    <property type="project" value="UniProtKB-ARBA"/>
</dbReference>
<sequence>MALTKVTYSMISGAPINVLDYGASPSASSATNTTAFQAAIDAGFPVYIPSGTYNVGDLTLRDGSYLFGDGMEATKLVYTGTGTFINAERATDAFISTSVFLEKLSFDGTTKGSKVGFSLKFRHNYAIRDCRFKAFSTLIRLDEPWLGTLENVEGTNCDIGLDIRENANRIDFESCSITDFEQYAAKIKSVTGFGIISLVFNNTDFEYGNGVCVYSDTPDMVAFNDCYIGEKCGKTVFEVVVGNLVVNGGLVYYGDKPADANRLVEFIGVNPLPDERSLLIQNAKLSMSNNNGRPAGEALVKGDGQLYIREVNFGSQPFWNGFSQAITGNPLGSLPGMNALVSPFGTALTAGVGGLGSPTATFSTAVDLATGARRVTCTATGLSTDFTFLRGTLQPNELSSYGAMSVIIVYKSNTAFSFELNDGGANRTSADTIPNSSGALRTFISYSQNPLSQIYTNALCFKANPQTNDYFEVKEIYVFDQRQAGIAGNLYSLKNLYKPI</sequence>
<dbReference type="SUPFAM" id="SSF51126">
    <property type="entry name" value="Pectin lyase-like"/>
    <property type="match status" value="1"/>
</dbReference>
<dbReference type="Gene3D" id="2.160.20.10">
    <property type="entry name" value="Single-stranded right-handed beta-helix, Pectin lyase-like"/>
    <property type="match status" value="1"/>
</dbReference>
<keyword evidence="4" id="KW-0456">Lyase</keyword>
<dbReference type="GO" id="GO:0044423">
    <property type="term" value="C:virion component"/>
    <property type="evidence" value="ECO:0007669"/>
    <property type="project" value="UniProtKB-KW"/>
</dbReference>